<evidence type="ECO:0000256" key="2">
    <source>
        <dbReference type="ARBA" id="ARBA00012438"/>
    </source>
</evidence>
<dbReference type="InterPro" id="IPR041664">
    <property type="entry name" value="AAA_16"/>
</dbReference>
<dbReference type="PROSITE" id="PS50113">
    <property type="entry name" value="PAC"/>
    <property type="match status" value="1"/>
</dbReference>
<proteinExistence type="predicted"/>
<dbReference type="PRINTS" id="PR00344">
    <property type="entry name" value="BCTRLSENSOR"/>
</dbReference>
<dbReference type="CDD" id="cd00130">
    <property type="entry name" value="PAS"/>
    <property type="match status" value="1"/>
</dbReference>
<evidence type="ECO:0000256" key="3">
    <source>
        <dbReference type="ARBA" id="ARBA00022777"/>
    </source>
</evidence>
<dbReference type="GO" id="GO:0004673">
    <property type="term" value="F:protein histidine kinase activity"/>
    <property type="evidence" value="ECO:0007669"/>
    <property type="project" value="UniProtKB-EC"/>
</dbReference>
<dbReference type="InterPro" id="IPR000719">
    <property type="entry name" value="Prot_kinase_dom"/>
</dbReference>
<feature type="domain" description="Histidine kinase" evidence="7">
    <location>
        <begin position="1704"/>
        <end position="1962"/>
    </location>
</feature>
<dbReference type="SMART" id="SM00086">
    <property type="entry name" value="PAC"/>
    <property type="match status" value="1"/>
</dbReference>
<dbReference type="SUPFAM" id="SSF55785">
    <property type="entry name" value="PYP-like sensor domain (PAS domain)"/>
    <property type="match status" value="1"/>
</dbReference>
<evidence type="ECO:0000259" key="8">
    <source>
        <dbReference type="PROSITE" id="PS50112"/>
    </source>
</evidence>
<feature type="coiled-coil region" evidence="5">
    <location>
        <begin position="1513"/>
        <end position="1543"/>
    </location>
</feature>
<evidence type="ECO:0000313" key="10">
    <source>
        <dbReference type="EMBL" id="OEJ74759.1"/>
    </source>
</evidence>
<sequence length="1964" mass="219958">MTLTTTVSGYQLTEQLYCGSRTLVYRAIREVDRHPVIIKLLQRERPSFSELLLFRNQYTIAKNLNLPGIVKPYTLESCHHSYALVMEDFNGISLKEYIEDRRLPVDEFLAIAIQLADILYGLYHQSVIHKDLKPANILINPKTRQVKLIDFSISSLLPRETQATQPPNGLEGTLAYLSPEQTGRMNRGIDYRSDFYALGVTFFELLAGELPFASQDPMELVHCHVAKQPPLLHEILPTTIPQAISEIVMKLMAKNAEDRYQSALGLKYDLEQCWQQLQENGKIAPFTLGERDICDRFLIPEKLYGRQAEVQTLLAAFDRVSQGTSEMMLIAGFSGIGKTAVVCEVHKPIVRQRGYFIQGKFNQFGRNLPFWAFVQAFQDLMAQLLSETDEQLARWKTKILAALGDNAQVMIQVIPELEQVIGPQPPASELSGEAAQNRFNLLFHKFIHVFATPDHPLVIFLDDLQWADSASLKLIQLSMGENQNGHLLLIGAYRDNEVSAAHPLMLTLNEVRQAGAVVNAIALAPLAQSDLNWLVADTLSCPPHLAAPLTELVYQKTQGNPFFATQFLKALQEEGAITFNLQLGYWQCNMPEIRQLALTEDVVTFMALRLQKLSPSTQNVLKLAACIGNTFDLATLAIVCQQSQAQTALDLWSALQEGLILPLNEMYRLFQSQQSEERSLEVEPLLGSCTYKFLHDRVQQAAYSLIPAEQKEATHLQIGQLLLKNRSPEDLDQQIFEIVNQLNMGMGLLVQPSAREELTHFNLLAAHKAKAATAYTAALNYLSIGMQLLEFEPWQNQYDLALAMYQEAAEVAYLSSQFEQMQALIDVVLQNARTLLDKIPVYDVKLHACMARNHLLEAIQTGLQVLQLLGLQFPENPHPSEIQAQLQATLANLGDRSPLDLLSLPQMSDRSTQAALQILSGMAPCAFQAAPLLLPLIVSQQVNLSIQYGNSALSAPSYAYFGVIVCGVIEDIETGYAFGQLALSLLNQPQMKPIQARTTFVTNAGVLHWREPVRNTLDSLQSAYTLALETGDLEFAALSTYIYAYHAYLSAAELSVLEQEIASYSQVLWQLKQKTSLNLQQILHQAILHLMEPTEQPAQLIGAVYNEQQMLPQHQQVNDTTAIFYLYFHKLVLSYLFEQVAQAVENADIAETYINGVTANFVVAPFYFYDALAYLASWNQTPEPERHRLRDRIERDRQKMQKWAHYAPANHQHKLDLIEAEWHRVFGDKAQAIEYYDRAIAAAKAQEFLQEEAIANELAAKFYLDWGKERLAQTYLIDAYYCYARWGATAKVNQLEQTYPTLLAPILQSERVSLTPELTIHTTKTLSSVPTAGGLSTSSSGAGISAALDLASILKASQALSGEIQLTQLLTTLLQVAIENAGADKCALLLLKQDRLVVEALHSVDGSTRIQLAMLLEESQELPIGFINTVKRTLKPTVVANAIAHPSLMADPYILRQQPKSLLCLPILHQGQLQGLLYLENQLATDAFTSDRVEILNLLCTQAAISLANAHLYQQSQAYAHQLEQSLEKLRKSENRFQKLSDNIPGVIYRIRIAADGSASMPYISSGCYDLCGVRPEEILSGNNSLRALEHPEDRQGVQQAILHSAQHLTPFRHEWRIITPTGEIKWVQAVSQPEQQPDGTLVWDGVMIDITERKRIEAEQIQTAAHLRQKSQELQQALEDLRSMQLQLVQNEKMSALGNLVAGVAHEINNPASFITGNLEPAKIYIQDLLGLLDLYQQKLPNPDAEILDEIEAIDLEYLRTDLPKLIESMDLGVERICSISNSLRTFSRADRDYKVPFNIHEGLESTLLILKHRLKANEYRPPIQVIREYGDLPLIPCFPGQLNQVFMNLLANAIDALEESNVGQSFQDIQSRSNWIKIQTRSRRDRSIAIQIADNGVGMSEAVQQRIFDHLFTTKPVGQGTGLGLAIARQIVVEKHGGTLEVKSALNQGTEFEIVLPIEGEL</sequence>
<dbReference type="NCBIfam" id="TIGR00229">
    <property type="entry name" value="sensory_box"/>
    <property type="match status" value="1"/>
</dbReference>
<dbReference type="Pfam" id="PF01590">
    <property type="entry name" value="GAF"/>
    <property type="match status" value="1"/>
</dbReference>
<name>A0A1E5QJ94_9CYAN</name>
<dbReference type="InterPro" id="IPR027417">
    <property type="entry name" value="P-loop_NTPase"/>
</dbReference>
<dbReference type="PROSITE" id="PS00108">
    <property type="entry name" value="PROTEIN_KINASE_ST"/>
    <property type="match status" value="1"/>
</dbReference>
<evidence type="ECO:0000256" key="1">
    <source>
        <dbReference type="ARBA" id="ARBA00000085"/>
    </source>
</evidence>
<dbReference type="EMBL" id="MJGC01000061">
    <property type="protein sequence ID" value="OEJ74759.1"/>
    <property type="molecule type" value="Genomic_DNA"/>
</dbReference>
<dbReference type="PANTHER" id="PTHR43642:SF1">
    <property type="entry name" value="HYBRID SIGNAL TRANSDUCTION HISTIDINE KINASE G"/>
    <property type="match status" value="1"/>
</dbReference>
<dbReference type="Gene3D" id="3.30.450.40">
    <property type="match status" value="1"/>
</dbReference>
<dbReference type="InterPro" id="IPR036890">
    <property type="entry name" value="HATPase_C_sf"/>
</dbReference>
<dbReference type="Gene3D" id="3.30.565.10">
    <property type="entry name" value="Histidine kinase-like ATPase, C-terminal domain"/>
    <property type="match status" value="1"/>
</dbReference>
<dbReference type="EC" id="2.7.13.3" evidence="2"/>
<gene>
    <name evidence="10" type="ORF">BH720_12830</name>
</gene>
<protein>
    <recommendedName>
        <fullName evidence="2">histidine kinase</fullName>
        <ecNumber evidence="2">2.7.13.3</ecNumber>
    </recommendedName>
</protein>
<dbReference type="Gene3D" id="3.30.200.20">
    <property type="entry name" value="Phosphorylase Kinase, domain 1"/>
    <property type="match status" value="1"/>
</dbReference>
<dbReference type="InterPro" id="IPR000014">
    <property type="entry name" value="PAS"/>
</dbReference>
<dbReference type="STRING" id="1781255.BH720_12830"/>
<comment type="caution">
    <text evidence="10">The sequence shown here is derived from an EMBL/GenBank/DDBJ whole genome shotgun (WGS) entry which is preliminary data.</text>
</comment>
<dbReference type="SMART" id="SM00387">
    <property type="entry name" value="HATPase_c"/>
    <property type="match status" value="1"/>
</dbReference>
<dbReference type="SMART" id="SM00065">
    <property type="entry name" value="GAF"/>
    <property type="match status" value="1"/>
</dbReference>
<keyword evidence="5" id="KW-0175">Coiled coil</keyword>
<reference evidence="10" key="1">
    <citation type="submission" date="2016-09" db="EMBL/GenBank/DDBJ databases">
        <title>Draft genome of thermotolerant cyanobacterium Desertifilum sp. strain IPPAS B-1220.</title>
        <authorList>
            <person name="Sinetova M.A."/>
            <person name="Bolakhan K."/>
            <person name="Zayadan B.K."/>
            <person name="Mironov K.S."/>
            <person name="Ustinova V."/>
            <person name="Kupriyanova E.V."/>
            <person name="Sidorov R.A."/>
            <person name="Skrypnik A.N."/>
            <person name="Gogoleva N.E."/>
            <person name="Gogolev Y.V."/>
            <person name="Los D.A."/>
        </authorList>
    </citation>
    <scope>NUCLEOTIDE SEQUENCE [LARGE SCALE GENOMIC DNA]</scope>
    <source>
        <strain evidence="10">IPPAS B-1220</strain>
    </source>
</reference>
<dbReference type="RefSeq" id="WP_069967612.1">
    <property type="nucleotide sequence ID" value="NZ_CM124774.1"/>
</dbReference>
<dbReference type="InterPro" id="IPR011009">
    <property type="entry name" value="Kinase-like_dom_sf"/>
</dbReference>
<dbReference type="SMART" id="SM00220">
    <property type="entry name" value="S_TKc"/>
    <property type="match status" value="1"/>
</dbReference>
<feature type="domain" description="PAC" evidence="9">
    <location>
        <begin position="1612"/>
        <end position="1663"/>
    </location>
</feature>
<dbReference type="InterPro" id="IPR003018">
    <property type="entry name" value="GAF"/>
</dbReference>
<dbReference type="Pfam" id="PF08447">
    <property type="entry name" value="PAS_3"/>
    <property type="match status" value="1"/>
</dbReference>
<dbReference type="PROSITE" id="PS50112">
    <property type="entry name" value="PAS"/>
    <property type="match status" value="1"/>
</dbReference>
<dbReference type="PROSITE" id="PS50011">
    <property type="entry name" value="PROTEIN_KINASE_DOM"/>
    <property type="match status" value="1"/>
</dbReference>
<dbReference type="InterPro" id="IPR053159">
    <property type="entry name" value="Hybrid_Histidine_Kinase"/>
</dbReference>
<dbReference type="InterPro" id="IPR035965">
    <property type="entry name" value="PAS-like_dom_sf"/>
</dbReference>
<dbReference type="SUPFAM" id="SSF52540">
    <property type="entry name" value="P-loop containing nucleoside triphosphate hydrolases"/>
    <property type="match status" value="1"/>
</dbReference>
<dbReference type="GO" id="GO:0005524">
    <property type="term" value="F:ATP binding"/>
    <property type="evidence" value="ECO:0007669"/>
    <property type="project" value="InterPro"/>
</dbReference>
<accession>A0A1E5QJ94</accession>
<dbReference type="InterPro" id="IPR008271">
    <property type="entry name" value="Ser/Thr_kinase_AS"/>
</dbReference>
<dbReference type="InterPro" id="IPR001610">
    <property type="entry name" value="PAC"/>
</dbReference>
<keyword evidence="3" id="KW-0808">Transferase</keyword>
<evidence type="ECO:0000259" key="9">
    <source>
        <dbReference type="PROSITE" id="PS50113"/>
    </source>
</evidence>
<dbReference type="Gene3D" id="3.30.450.20">
    <property type="entry name" value="PAS domain"/>
    <property type="match status" value="1"/>
</dbReference>
<evidence type="ECO:0000256" key="4">
    <source>
        <dbReference type="ARBA" id="ARBA00023012"/>
    </source>
</evidence>
<evidence type="ECO:0000259" key="7">
    <source>
        <dbReference type="PROSITE" id="PS50109"/>
    </source>
</evidence>
<dbReference type="GO" id="GO:0009882">
    <property type="term" value="F:blue light photoreceptor activity"/>
    <property type="evidence" value="ECO:0007669"/>
    <property type="project" value="UniProtKB-ARBA"/>
</dbReference>
<dbReference type="InterPro" id="IPR013655">
    <property type="entry name" value="PAS_fold_3"/>
</dbReference>
<dbReference type="Pfam" id="PF02518">
    <property type="entry name" value="HATPase_c"/>
    <property type="match status" value="1"/>
</dbReference>
<dbReference type="CDD" id="cd14014">
    <property type="entry name" value="STKc_PknB_like"/>
    <property type="match status" value="1"/>
</dbReference>
<dbReference type="Pfam" id="PF13191">
    <property type="entry name" value="AAA_16"/>
    <property type="match status" value="1"/>
</dbReference>
<evidence type="ECO:0000256" key="5">
    <source>
        <dbReference type="SAM" id="Coils"/>
    </source>
</evidence>
<dbReference type="PROSITE" id="PS50109">
    <property type="entry name" value="HIS_KIN"/>
    <property type="match status" value="1"/>
</dbReference>
<evidence type="ECO:0000259" key="6">
    <source>
        <dbReference type="PROSITE" id="PS50011"/>
    </source>
</evidence>
<feature type="domain" description="Protein kinase" evidence="6">
    <location>
        <begin position="10"/>
        <end position="271"/>
    </location>
</feature>
<keyword evidence="3" id="KW-0418">Kinase</keyword>
<keyword evidence="4" id="KW-0902">Two-component regulatory system</keyword>
<dbReference type="InterPro" id="IPR000700">
    <property type="entry name" value="PAS-assoc_C"/>
</dbReference>
<dbReference type="InterPro" id="IPR004358">
    <property type="entry name" value="Sig_transdc_His_kin-like_C"/>
</dbReference>
<feature type="domain" description="PAS" evidence="8">
    <location>
        <begin position="1533"/>
        <end position="1609"/>
    </location>
</feature>
<organism evidence="10">
    <name type="scientific">Desertifilum tharense IPPAS B-1220</name>
    <dbReference type="NCBI Taxonomy" id="1781255"/>
    <lineage>
        <taxon>Bacteria</taxon>
        <taxon>Bacillati</taxon>
        <taxon>Cyanobacteriota</taxon>
        <taxon>Cyanophyceae</taxon>
        <taxon>Desertifilales</taxon>
        <taxon>Desertifilaceae</taxon>
        <taxon>Desertifilum</taxon>
    </lineage>
</organism>
<dbReference type="Gene3D" id="1.10.287.130">
    <property type="match status" value="1"/>
</dbReference>
<dbReference type="OrthoDB" id="573511at2"/>
<dbReference type="PANTHER" id="PTHR43642">
    <property type="entry name" value="HYBRID SIGNAL TRANSDUCTION HISTIDINE KINASE G"/>
    <property type="match status" value="1"/>
</dbReference>
<dbReference type="InterPro" id="IPR003594">
    <property type="entry name" value="HATPase_dom"/>
</dbReference>
<feature type="coiled-coil region" evidence="5">
    <location>
        <begin position="1665"/>
        <end position="1695"/>
    </location>
</feature>
<comment type="catalytic activity">
    <reaction evidence="1">
        <text>ATP + protein L-histidine = ADP + protein N-phospho-L-histidine.</text>
        <dbReference type="EC" id="2.7.13.3"/>
    </reaction>
</comment>
<dbReference type="Gene3D" id="3.40.50.300">
    <property type="entry name" value="P-loop containing nucleotide triphosphate hydrolases"/>
    <property type="match status" value="1"/>
</dbReference>
<dbReference type="GO" id="GO:0000160">
    <property type="term" value="P:phosphorelay signal transduction system"/>
    <property type="evidence" value="ECO:0007669"/>
    <property type="project" value="UniProtKB-KW"/>
</dbReference>
<dbReference type="Gene3D" id="1.10.510.10">
    <property type="entry name" value="Transferase(Phosphotransferase) domain 1"/>
    <property type="match status" value="1"/>
</dbReference>
<dbReference type="Pfam" id="PF00069">
    <property type="entry name" value="Pkinase"/>
    <property type="match status" value="1"/>
</dbReference>
<dbReference type="InterPro" id="IPR005467">
    <property type="entry name" value="His_kinase_dom"/>
</dbReference>
<dbReference type="InterPro" id="IPR029016">
    <property type="entry name" value="GAF-like_dom_sf"/>
</dbReference>
<dbReference type="SUPFAM" id="SSF55781">
    <property type="entry name" value="GAF domain-like"/>
    <property type="match status" value="1"/>
</dbReference>
<dbReference type="SUPFAM" id="SSF56112">
    <property type="entry name" value="Protein kinase-like (PK-like)"/>
    <property type="match status" value="1"/>
</dbReference>
<dbReference type="SUPFAM" id="SSF55874">
    <property type="entry name" value="ATPase domain of HSP90 chaperone/DNA topoisomerase II/histidine kinase"/>
    <property type="match status" value="1"/>
</dbReference>